<dbReference type="CDD" id="cd00090">
    <property type="entry name" value="HTH_ARSR"/>
    <property type="match status" value="1"/>
</dbReference>
<reference evidence="3" key="1">
    <citation type="submission" date="2011-02" db="EMBL/GenBank/DDBJ databases">
        <title>Complete sequence of Methanobacterium sp. AL-21.</title>
        <authorList>
            <consortium name="US DOE Joint Genome Institute"/>
            <person name="Lucas S."/>
            <person name="Copeland A."/>
            <person name="Lapidus A."/>
            <person name="Cheng J.-F."/>
            <person name="Goodwin L."/>
            <person name="Pitluck S."/>
            <person name="Chertkov O."/>
            <person name="Detter J.C."/>
            <person name="Han C."/>
            <person name="Tapia R."/>
            <person name="Land M."/>
            <person name="Hauser L."/>
            <person name="Kyrpides N."/>
            <person name="Ivanova N."/>
            <person name="Mikhailova N."/>
            <person name="Pagani I."/>
            <person name="Cadillo-Quiroz H."/>
            <person name="Imachi H."/>
            <person name="Zinder S."/>
            <person name="Liu W."/>
            <person name="Woyke T."/>
        </authorList>
    </citation>
    <scope>NUCLEOTIDE SEQUENCE [LARGE SCALE GENOMIC DNA]</scope>
    <source>
        <strain evidence="3">AL-21</strain>
    </source>
</reference>
<dbReference type="PANTHER" id="PTHR38600">
    <property type="entry name" value="TRANSCRIPTIONAL REGULATORY PROTEIN"/>
    <property type="match status" value="1"/>
</dbReference>
<dbReference type="Proteomes" id="UP000007490">
    <property type="component" value="Chromosome"/>
</dbReference>
<dbReference type="InterPro" id="IPR036390">
    <property type="entry name" value="WH_DNA-bd_sf"/>
</dbReference>
<dbReference type="GeneID" id="10277706"/>
<keyword evidence="3" id="KW-1185">Reference proteome</keyword>
<feature type="domain" description="HTH arsR-type" evidence="1">
    <location>
        <begin position="17"/>
        <end position="55"/>
    </location>
</feature>
<sequence length="105" mass="12241">MDKFIWGILAGTKGTANRVRIIDELKNRPYNVNQLAEKLELDYKTVKHHIHVLETNHMVTSNGRKYGNLYFLSDKMEQNYDSFEEIKEEFIKSNDDTCAHVGHPS</sequence>
<dbReference type="eggNOG" id="arCOG00731">
    <property type="taxonomic scope" value="Archaea"/>
</dbReference>
<dbReference type="STRING" id="877455.Metbo_1255"/>
<organism evidence="2 3">
    <name type="scientific">Methanobacterium lacus (strain AL-21)</name>
    <dbReference type="NCBI Taxonomy" id="877455"/>
    <lineage>
        <taxon>Archaea</taxon>
        <taxon>Methanobacteriati</taxon>
        <taxon>Methanobacteriota</taxon>
        <taxon>Methanomada group</taxon>
        <taxon>Methanobacteria</taxon>
        <taxon>Methanobacteriales</taxon>
        <taxon>Methanobacteriaceae</taxon>
        <taxon>Methanobacterium</taxon>
    </lineage>
</organism>
<dbReference type="PANTHER" id="PTHR38600:SF1">
    <property type="entry name" value="TRANSCRIPTIONAL REGULATORY PROTEIN"/>
    <property type="match status" value="1"/>
</dbReference>
<dbReference type="GO" id="GO:0003700">
    <property type="term" value="F:DNA-binding transcription factor activity"/>
    <property type="evidence" value="ECO:0007669"/>
    <property type="project" value="InterPro"/>
</dbReference>
<dbReference type="InterPro" id="IPR001845">
    <property type="entry name" value="HTH_ArsR_DNA-bd_dom"/>
</dbReference>
<evidence type="ECO:0000313" key="3">
    <source>
        <dbReference type="Proteomes" id="UP000007490"/>
    </source>
</evidence>
<protein>
    <submittedName>
        <fullName evidence="2">Regulatory protein ArsR</fullName>
    </submittedName>
</protein>
<gene>
    <name evidence="2" type="ordered locus">Metbo_1255</name>
</gene>
<dbReference type="InterPro" id="IPR011991">
    <property type="entry name" value="ArsR-like_HTH"/>
</dbReference>
<dbReference type="Pfam" id="PF01022">
    <property type="entry name" value="HTH_5"/>
    <property type="match status" value="1"/>
</dbReference>
<evidence type="ECO:0000313" key="2">
    <source>
        <dbReference type="EMBL" id="ADZ09497.1"/>
    </source>
</evidence>
<reference evidence="2 3" key="2">
    <citation type="journal article" date="2014" name="Int. J. Syst. Evol. Microbiol.">
        <title>Methanobacterium paludis sp. nov. and a novel strain of Methanobacterium lacus isolated from northern peatlands.</title>
        <authorList>
            <person name="Cadillo-Quiroz H."/>
            <person name="Brauer S.L."/>
            <person name="Goodson N."/>
            <person name="Yavitt J.B."/>
            <person name="Zinder S.H."/>
        </authorList>
    </citation>
    <scope>NUCLEOTIDE SEQUENCE [LARGE SCALE GENOMIC DNA]</scope>
    <source>
        <strain evidence="2 3">AL-21</strain>
    </source>
</reference>
<dbReference type="SUPFAM" id="SSF46785">
    <property type="entry name" value="Winged helix' DNA-binding domain"/>
    <property type="match status" value="1"/>
</dbReference>
<name>F0T6X7_METLA</name>
<accession>F0T6X7</accession>
<dbReference type="EMBL" id="CP002551">
    <property type="protein sequence ID" value="ADZ09497.1"/>
    <property type="molecule type" value="Genomic_DNA"/>
</dbReference>
<dbReference type="RefSeq" id="WP_013644848.1">
    <property type="nucleotide sequence ID" value="NC_015216.1"/>
</dbReference>
<dbReference type="KEGG" id="mel:Metbo_1255"/>
<evidence type="ECO:0000259" key="1">
    <source>
        <dbReference type="Pfam" id="PF01022"/>
    </source>
</evidence>
<dbReference type="HOGENOM" id="CLU_153620_1_0_2"/>
<proteinExistence type="predicted"/>
<dbReference type="InterPro" id="IPR036388">
    <property type="entry name" value="WH-like_DNA-bd_sf"/>
</dbReference>
<dbReference type="Gene3D" id="1.10.10.10">
    <property type="entry name" value="Winged helix-like DNA-binding domain superfamily/Winged helix DNA-binding domain"/>
    <property type="match status" value="1"/>
</dbReference>
<dbReference type="AlphaFoldDB" id="F0T6X7"/>
<dbReference type="OrthoDB" id="35765at2157"/>